<reference evidence="2" key="1">
    <citation type="submission" date="2023-03" db="EMBL/GenBank/DDBJ databases">
        <title>Amycolatopsis taiwanensis NBRC 103393.</title>
        <authorList>
            <person name="Ichikawa N."/>
            <person name="Sato H."/>
            <person name="Tonouchi N."/>
        </authorList>
    </citation>
    <scope>NUCLEOTIDE SEQUENCE</scope>
    <source>
        <strain evidence="2">NBRC 103393</strain>
    </source>
</reference>
<dbReference type="PANTHER" id="PTHR43798">
    <property type="entry name" value="MONOACYLGLYCEROL LIPASE"/>
    <property type="match status" value="1"/>
</dbReference>
<dbReference type="InterPro" id="IPR029058">
    <property type="entry name" value="AB_hydrolase_fold"/>
</dbReference>
<dbReference type="Gene3D" id="3.40.50.1820">
    <property type="entry name" value="alpha/beta hydrolase"/>
    <property type="match status" value="1"/>
</dbReference>
<dbReference type="Proteomes" id="UP001165136">
    <property type="component" value="Unassembled WGS sequence"/>
</dbReference>
<organism evidence="2 3">
    <name type="scientific">Amycolatopsis taiwanensis</name>
    <dbReference type="NCBI Taxonomy" id="342230"/>
    <lineage>
        <taxon>Bacteria</taxon>
        <taxon>Bacillati</taxon>
        <taxon>Actinomycetota</taxon>
        <taxon>Actinomycetes</taxon>
        <taxon>Pseudonocardiales</taxon>
        <taxon>Pseudonocardiaceae</taxon>
        <taxon>Amycolatopsis</taxon>
    </lineage>
</organism>
<dbReference type="SUPFAM" id="SSF53474">
    <property type="entry name" value="alpha/beta-Hydrolases"/>
    <property type="match status" value="1"/>
</dbReference>
<evidence type="ECO:0000259" key="1">
    <source>
        <dbReference type="Pfam" id="PF12697"/>
    </source>
</evidence>
<proteinExistence type="predicted"/>
<keyword evidence="3" id="KW-1185">Reference proteome</keyword>
<name>A0A9W6QTH6_9PSEU</name>
<dbReference type="Pfam" id="PF12697">
    <property type="entry name" value="Abhydrolase_6"/>
    <property type="match status" value="1"/>
</dbReference>
<keyword evidence="2" id="KW-0378">Hydrolase</keyword>
<dbReference type="InterPro" id="IPR000073">
    <property type="entry name" value="AB_hydrolase_1"/>
</dbReference>
<dbReference type="InterPro" id="IPR050266">
    <property type="entry name" value="AB_hydrolase_sf"/>
</dbReference>
<dbReference type="PANTHER" id="PTHR43798:SF6">
    <property type="entry name" value="HYDROLASE, PUTATIVE (AFU_ORTHOLOGUE AFUA_4G13070)-RELATED"/>
    <property type="match status" value="1"/>
</dbReference>
<evidence type="ECO:0000313" key="2">
    <source>
        <dbReference type="EMBL" id="GLY63438.1"/>
    </source>
</evidence>
<dbReference type="EMBL" id="BSTI01000001">
    <property type="protein sequence ID" value="GLY63438.1"/>
    <property type="molecule type" value="Genomic_DNA"/>
</dbReference>
<dbReference type="InterPro" id="IPR018202">
    <property type="entry name" value="Ser_caboxypep_ser_AS"/>
</dbReference>
<dbReference type="RefSeq" id="WP_245616855.1">
    <property type="nucleotide sequence ID" value="NZ_BSTI01000001.1"/>
</dbReference>
<dbReference type="AlphaFoldDB" id="A0A9W6QTH6"/>
<protein>
    <submittedName>
        <fullName evidence="2">2-hydroxy-6-oxo-6-phenylhexa-2,4-dienoate hydrolase</fullName>
    </submittedName>
</protein>
<gene>
    <name evidence="2" type="ORF">Atai01_00570</name>
</gene>
<comment type="caution">
    <text evidence="2">The sequence shown here is derived from an EMBL/GenBank/DDBJ whole genome shotgun (WGS) entry which is preliminary data.</text>
</comment>
<dbReference type="GO" id="GO:0004185">
    <property type="term" value="F:serine-type carboxypeptidase activity"/>
    <property type="evidence" value="ECO:0007669"/>
    <property type="project" value="InterPro"/>
</dbReference>
<feature type="domain" description="AB hydrolase-1" evidence="1">
    <location>
        <begin position="20"/>
        <end position="256"/>
    </location>
</feature>
<evidence type="ECO:0000313" key="3">
    <source>
        <dbReference type="Proteomes" id="UP001165136"/>
    </source>
</evidence>
<accession>A0A9W6QTH6</accession>
<sequence length="273" mass="29865">MPDRASVTLNFVEKGAGIPVLALHGWPPDHRLMLGCLEPVFAGRAGYRRLYPDLPGMGRSPAPPSIASADHLLDAVGDFVDATIGNAPFLLVGESYGGYLARALVRSRAEQVLGLALICPVGTAVENAERTVPDRQVLRADPELLDSLDDRLGKEFADISVVQTPETVRRFRDEIMPGLAVADTEALARIRQRWQLTEPPEDGEPFARPTLILTGRQDDSVGYVDQFALLPHYPRASFAVLDVAGHNLQIEQPALFDALMLEWLDRVAAESRL</sequence>
<dbReference type="PROSITE" id="PS00131">
    <property type="entry name" value="CARBOXYPEPT_SER_SER"/>
    <property type="match status" value="1"/>
</dbReference>
<dbReference type="PRINTS" id="PR00111">
    <property type="entry name" value="ABHYDROLASE"/>
</dbReference>